<evidence type="ECO:0000256" key="2">
    <source>
        <dbReference type="ARBA" id="ARBA00022908"/>
    </source>
</evidence>
<dbReference type="PANTHER" id="PTHR30349">
    <property type="entry name" value="PHAGE INTEGRASE-RELATED"/>
    <property type="match status" value="1"/>
</dbReference>
<name>N6ZYI0_9RHOO</name>
<dbReference type="SUPFAM" id="SSF56349">
    <property type="entry name" value="DNA breaking-rejoining enzymes"/>
    <property type="match status" value="2"/>
</dbReference>
<evidence type="ECO:0000256" key="4">
    <source>
        <dbReference type="ARBA" id="ARBA00023172"/>
    </source>
</evidence>
<evidence type="ECO:0000256" key="1">
    <source>
        <dbReference type="ARBA" id="ARBA00008857"/>
    </source>
</evidence>
<dbReference type="Gene3D" id="1.10.443.10">
    <property type="entry name" value="Intergrase catalytic core"/>
    <property type="match status" value="2"/>
</dbReference>
<keyword evidence="3" id="KW-0238">DNA-binding</keyword>
<dbReference type="InterPro" id="IPR013762">
    <property type="entry name" value="Integrase-like_cat_sf"/>
</dbReference>
<comment type="caution">
    <text evidence="5">The sequence shown here is derived from an EMBL/GenBank/DDBJ whole genome shotgun (WGS) entry which is preliminary data.</text>
</comment>
<dbReference type="GO" id="GO:0003677">
    <property type="term" value="F:DNA binding"/>
    <property type="evidence" value="ECO:0007669"/>
    <property type="project" value="UniProtKB-KW"/>
</dbReference>
<dbReference type="EMBL" id="AMXF01000060">
    <property type="protein sequence ID" value="ENO97194.1"/>
    <property type="molecule type" value="Genomic_DNA"/>
</dbReference>
<dbReference type="GO" id="GO:0015074">
    <property type="term" value="P:DNA integration"/>
    <property type="evidence" value="ECO:0007669"/>
    <property type="project" value="UniProtKB-KW"/>
</dbReference>
<keyword evidence="6" id="KW-1185">Reference proteome</keyword>
<dbReference type="InterPro" id="IPR050090">
    <property type="entry name" value="Tyrosine_recombinase_XerCD"/>
</dbReference>
<protein>
    <submittedName>
        <fullName evidence="5">Phage integrase family protein-like protein</fullName>
    </submittedName>
</protein>
<keyword evidence="4" id="KW-0233">DNA recombination</keyword>
<dbReference type="GO" id="GO:0006310">
    <property type="term" value="P:DNA recombination"/>
    <property type="evidence" value="ECO:0007669"/>
    <property type="project" value="UniProtKB-KW"/>
</dbReference>
<sequence length="1295" mass="143054">MLARVLPLDLHQRTTDGIFARMFCRHPQSGLPGAAAYPSWLSEYLPTVIGSSDLHVNDGDTLITNAMGSRLDTVESLLVSEIRRAGMRLLRRRRRDNIEFHNALTAYLVVALHAATGVRPVRTAFESIRNFDLTERFAFVEDKASGASRQGRLVPLPTILCQYLSDRYLTYLCDLADAIAEAGDPVLGSAIRSAATGTENLVPLFFGLRRVGGTLVWEEVGEAFIEQQNLFRWPLPLRHFRHRLATRLRRRGVDTEIIDGILGHAERGSASYSDRSARIWQEDIERAREHLESDFAALGFLPVPLSIASDTPPLTGLTSSGPHLHGPHAFGKSARTLMRRERLRAAVASATEIIDHTCAGRDLAGLDPDALTDLGQKLLFNSNGLPHASGTLRYSVMLRRLERAQRRHSHTIRLKRIYVALENEGSCFKSLACGASRVSSVLGGELARIALPRDPKRAVKRSLALGTIHLILESRLCDREALSSILHGRNFRIVGFREQHYLEYGPTVRDGGAGAICRRYSISHRTAQLLAEASRNEQLTNASDRPLEPALEPMKATIRDHLPRADTIRTNGEFAAALAIIVDQLNVMTMPGIAAGYLAGRVESCSVTWYDFTRLQDGLSRDFGDSPGKLDLATYLAAGVDVTKTPDRANSSSLQDAGRKLIARVRELLNAERDDTRHGREKRANLSGRLIEHVKAAGNDASQAPLALAAWTADLLTRHRRGGGFLAISAVLRYLDALARAFLETLPDTPLTELDDEEITEAYTNVIESVPLRSRHYSRNRLREFHQWLSLQTPISEPEWSEIPGAEADPATNPALISERDYLLAHGRLASESDNAPARLLLLLAYRLGLRGGEALGLLRSELYIQGANFVVMVQNNRLRKIKTKQTSRRLVPLNDTLTDDEQALIDRTLAQLEATHGSDLDVPLFGKLATGGSGGAKLRRRVITHLKAATGNPRTNLHHARHTAANRLAARTFGVSIPGLHANEFPDVSTRRLLLGTERPTRRALPAVERWLGHGQSGTTVLYYLHLLDFWCEQLTGRESPTSDARIEGVTYLDDFPPRAADAKRAPSGTVAQTPAQFLMLLRLLTRGHDLVTAAERLGLDIDLVEQVVRAVDTMASKFRYSRSARAHMPSSLEATPALANLLTRIPDSRWSDLITHTAIRAAANPTLPTMGDIQALIGPSRQLLMWTSAHFTLVRSWLDWLGLSEAEITVAHTPRCRESLIAAARQSGFCSIEADKMIPKIQIDPARTGPNDEFRVEARLAIQLRETEHPIRHAAELCLVLLVASLTGRTMAT</sequence>
<dbReference type="InterPro" id="IPR011010">
    <property type="entry name" value="DNA_brk_join_enz"/>
</dbReference>
<comment type="similarity">
    <text evidence="1">Belongs to the 'phage' integrase family.</text>
</comment>
<dbReference type="PANTHER" id="PTHR30349:SF41">
    <property type="entry name" value="INTEGRASE_RECOMBINASE PROTEIN MJ0367-RELATED"/>
    <property type="match status" value="1"/>
</dbReference>
<accession>N6ZYI0</accession>
<organism evidence="5 6">
    <name type="scientific">Thauera phenylacetica B4P</name>
    <dbReference type="NCBI Taxonomy" id="1234382"/>
    <lineage>
        <taxon>Bacteria</taxon>
        <taxon>Pseudomonadati</taxon>
        <taxon>Pseudomonadota</taxon>
        <taxon>Betaproteobacteria</taxon>
        <taxon>Rhodocyclales</taxon>
        <taxon>Zoogloeaceae</taxon>
        <taxon>Thauera</taxon>
    </lineage>
</organism>
<reference evidence="5 6" key="1">
    <citation type="submission" date="2012-09" db="EMBL/GenBank/DDBJ databases">
        <title>Draft Genome Sequences of 6 Strains from Genus Thauera.</title>
        <authorList>
            <person name="Liu B."/>
            <person name="Shapleigh J.P."/>
            <person name="Frostegard A.H."/>
        </authorList>
    </citation>
    <scope>NUCLEOTIDE SEQUENCE [LARGE SCALE GENOMIC DNA]</scope>
    <source>
        <strain evidence="5 6">B4P</strain>
    </source>
</reference>
<evidence type="ECO:0000313" key="6">
    <source>
        <dbReference type="Proteomes" id="UP000013047"/>
    </source>
</evidence>
<gene>
    <name evidence="5" type="ORF">C667_10095</name>
</gene>
<evidence type="ECO:0000313" key="5">
    <source>
        <dbReference type="EMBL" id="ENO97194.1"/>
    </source>
</evidence>
<dbReference type="Proteomes" id="UP000013047">
    <property type="component" value="Unassembled WGS sequence"/>
</dbReference>
<evidence type="ECO:0000256" key="3">
    <source>
        <dbReference type="ARBA" id="ARBA00023125"/>
    </source>
</evidence>
<keyword evidence="2" id="KW-0229">DNA integration</keyword>
<proteinExistence type="inferred from homology"/>